<organism evidence="9 10">
    <name type="scientific">Streptomyces microflavus</name>
    <name type="common">Streptomyces lipmanii</name>
    <dbReference type="NCBI Taxonomy" id="1919"/>
    <lineage>
        <taxon>Bacteria</taxon>
        <taxon>Bacillati</taxon>
        <taxon>Actinomycetota</taxon>
        <taxon>Actinomycetes</taxon>
        <taxon>Kitasatosporales</taxon>
        <taxon>Streptomycetaceae</taxon>
        <taxon>Streptomyces</taxon>
    </lineage>
</organism>
<feature type="transmembrane region" description="Helical" evidence="7">
    <location>
        <begin position="416"/>
        <end position="434"/>
    </location>
</feature>
<comment type="similarity">
    <text evidence="2">Belongs to the EamA transporter family.</text>
</comment>
<keyword evidence="3 7" id="KW-0812">Transmembrane</keyword>
<dbReference type="RefSeq" id="WP_350241344.1">
    <property type="nucleotide sequence ID" value="NZ_JBEJUE010000057.1"/>
</dbReference>
<dbReference type="Gene3D" id="3.40.50.880">
    <property type="match status" value="1"/>
</dbReference>
<feature type="compositionally biased region" description="Basic and acidic residues" evidence="6">
    <location>
        <begin position="249"/>
        <end position="260"/>
    </location>
</feature>
<feature type="compositionally biased region" description="Basic residues" evidence="6">
    <location>
        <begin position="237"/>
        <end position="248"/>
    </location>
</feature>
<keyword evidence="5 7" id="KW-0472">Membrane</keyword>
<evidence type="ECO:0000256" key="1">
    <source>
        <dbReference type="ARBA" id="ARBA00004141"/>
    </source>
</evidence>
<dbReference type="PANTHER" id="PTHR32322">
    <property type="entry name" value="INNER MEMBRANE TRANSPORTER"/>
    <property type="match status" value="1"/>
</dbReference>
<dbReference type="EMBL" id="JBEJUE010000057">
    <property type="protein sequence ID" value="MER0429355.1"/>
    <property type="molecule type" value="Genomic_DNA"/>
</dbReference>
<gene>
    <name evidence="9" type="ORF">ABR748_34920</name>
</gene>
<evidence type="ECO:0000256" key="3">
    <source>
        <dbReference type="ARBA" id="ARBA00022692"/>
    </source>
</evidence>
<evidence type="ECO:0000256" key="6">
    <source>
        <dbReference type="SAM" id="MobiDB-lite"/>
    </source>
</evidence>
<feature type="region of interest" description="Disordered" evidence="6">
    <location>
        <begin position="585"/>
        <end position="632"/>
    </location>
</feature>
<comment type="caution">
    <text evidence="9">The sequence shown here is derived from an EMBL/GenBank/DDBJ whole genome shotgun (WGS) entry which is preliminary data.</text>
</comment>
<dbReference type="InterPro" id="IPR050638">
    <property type="entry name" value="AA-Vitamin_Transporters"/>
</dbReference>
<evidence type="ECO:0000313" key="10">
    <source>
        <dbReference type="Proteomes" id="UP001456562"/>
    </source>
</evidence>
<protein>
    <submittedName>
        <fullName evidence="9">EamA family transporter</fullName>
    </submittedName>
</protein>
<feature type="transmembrane region" description="Helical" evidence="7">
    <location>
        <begin position="561"/>
        <end position="580"/>
    </location>
</feature>
<accession>A0ABV1QE08</accession>
<feature type="transmembrane region" description="Helical" evidence="7">
    <location>
        <begin position="326"/>
        <end position="345"/>
    </location>
</feature>
<evidence type="ECO:0000256" key="7">
    <source>
        <dbReference type="SAM" id="Phobius"/>
    </source>
</evidence>
<feature type="transmembrane region" description="Helical" evidence="7">
    <location>
        <begin position="535"/>
        <end position="555"/>
    </location>
</feature>
<dbReference type="Proteomes" id="UP001456562">
    <property type="component" value="Unassembled WGS sequence"/>
</dbReference>
<feature type="transmembrane region" description="Helical" evidence="7">
    <location>
        <begin position="440"/>
        <end position="460"/>
    </location>
</feature>
<dbReference type="Gene3D" id="1.10.3730.20">
    <property type="match status" value="1"/>
</dbReference>
<feature type="region of interest" description="Disordered" evidence="6">
    <location>
        <begin position="236"/>
        <end position="277"/>
    </location>
</feature>
<dbReference type="InterPro" id="IPR029062">
    <property type="entry name" value="Class_I_gatase-like"/>
</dbReference>
<name>A0ABV1QE08_STRMI</name>
<keyword evidence="4 7" id="KW-1133">Transmembrane helix</keyword>
<sequence>MPTTVAPRPQADPDLSRTRPARIALVGERSAGVPAHTRYAPTPKALWRRERLLVDAYGLSTAQLDGPQDLAGFDGIWLVPDSPYRGEAGAVSAVRTARERDIPLPATCGGFLHGLLGFARHVCALNGAAHTETPAARFRRHAAARGHEGTVHTEPGSPAEEALGARTTLERYPCTHALRPPVRRPLRDHRLRFTDHDDGHPLASPNCRAPVLPVHPVPAPNWPTTPPGPVPWCALSPRRRSGAARRRDRAAQLRPRETHDRKRMTKSARQETHGKSKGLEVASSVNALSAVPAKSWVPQFVICSMIWGSGFALIKIGVEAGIEPGWVAFWRCFFGALVLWGLVLVRRLGMPRDLRVWGHALVVGTVLNAFPFTLFAWGEQYIDSVTAGVWNSTIPLFTLVWVLVMLPDEKPNLRRLLGIATGLCGALVVLGVWSGGQSSLMKGSVICLVATASYGLGYTYTRRYLSGGDIPVITLTAIQVSWAALELALVAPLLSGAPHWGGEGPMAAMVVLGAVGTGLAYMWNLSVIRAVGSTVASTVAYLTPLWAAIVGVFFLNESLGWNTVVGALLIVSGVLLTRTAPSRPVAGTKPGASASASAGAGAGAGTEAGTGAEAVPPPAEEKKEGAVQQARP</sequence>
<feature type="transmembrane region" description="Helical" evidence="7">
    <location>
        <begin position="384"/>
        <end position="404"/>
    </location>
</feature>
<feature type="transmembrane region" description="Helical" evidence="7">
    <location>
        <begin position="472"/>
        <end position="494"/>
    </location>
</feature>
<feature type="domain" description="EamA" evidence="8">
    <location>
        <begin position="296"/>
        <end position="430"/>
    </location>
</feature>
<feature type="compositionally biased region" description="Basic and acidic residues" evidence="6">
    <location>
        <begin position="268"/>
        <end position="277"/>
    </location>
</feature>
<feature type="transmembrane region" description="Helical" evidence="7">
    <location>
        <begin position="357"/>
        <end position="378"/>
    </location>
</feature>
<dbReference type="InterPro" id="IPR000620">
    <property type="entry name" value="EamA_dom"/>
</dbReference>
<dbReference type="InterPro" id="IPR037185">
    <property type="entry name" value="EmrE-like"/>
</dbReference>
<proteinExistence type="inferred from homology"/>
<comment type="subcellular location">
    <subcellularLocation>
        <location evidence="1">Membrane</location>
        <topology evidence="1">Multi-pass membrane protein</topology>
    </subcellularLocation>
</comment>
<evidence type="ECO:0000256" key="4">
    <source>
        <dbReference type="ARBA" id="ARBA00022989"/>
    </source>
</evidence>
<evidence type="ECO:0000256" key="2">
    <source>
        <dbReference type="ARBA" id="ARBA00007362"/>
    </source>
</evidence>
<evidence type="ECO:0000259" key="8">
    <source>
        <dbReference type="Pfam" id="PF00892"/>
    </source>
</evidence>
<feature type="transmembrane region" description="Helical" evidence="7">
    <location>
        <begin position="506"/>
        <end position="523"/>
    </location>
</feature>
<dbReference type="SUPFAM" id="SSF103481">
    <property type="entry name" value="Multidrug resistance efflux transporter EmrE"/>
    <property type="match status" value="2"/>
</dbReference>
<evidence type="ECO:0000313" key="9">
    <source>
        <dbReference type="EMBL" id="MER0429355.1"/>
    </source>
</evidence>
<dbReference type="SUPFAM" id="SSF52317">
    <property type="entry name" value="Class I glutamine amidotransferase-like"/>
    <property type="match status" value="1"/>
</dbReference>
<reference evidence="9 10" key="1">
    <citation type="submission" date="2024-01" db="EMBL/GenBank/DDBJ databases">
        <title>Metagenomic exploration of the rhizosphere soil microbial community and their significance in facilitating the development of wild simulated ginseng.</title>
        <authorList>
            <person name="Huang J."/>
        </authorList>
    </citation>
    <scope>NUCLEOTIDE SEQUENCE [LARGE SCALE GENOMIC DNA]</scope>
    <source>
        <strain evidence="9 10">WY141</strain>
    </source>
</reference>
<dbReference type="Pfam" id="PF00892">
    <property type="entry name" value="EamA"/>
    <property type="match status" value="2"/>
</dbReference>
<evidence type="ECO:0000256" key="5">
    <source>
        <dbReference type="ARBA" id="ARBA00023136"/>
    </source>
</evidence>
<dbReference type="PANTHER" id="PTHR32322:SF2">
    <property type="entry name" value="EAMA DOMAIN-CONTAINING PROTEIN"/>
    <property type="match status" value="1"/>
</dbReference>
<feature type="domain" description="EamA" evidence="8">
    <location>
        <begin position="442"/>
        <end position="577"/>
    </location>
</feature>
<keyword evidence="10" id="KW-1185">Reference proteome</keyword>
<feature type="transmembrane region" description="Helical" evidence="7">
    <location>
        <begin position="296"/>
        <end position="314"/>
    </location>
</feature>